<dbReference type="AlphaFoldDB" id="A0A0B1S278"/>
<dbReference type="Proteomes" id="UP000053660">
    <property type="component" value="Unassembled WGS sequence"/>
</dbReference>
<keyword evidence="3" id="KW-1185">Reference proteome</keyword>
<evidence type="ECO:0000256" key="1">
    <source>
        <dbReference type="SAM" id="MobiDB-lite"/>
    </source>
</evidence>
<protein>
    <submittedName>
        <fullName evidence="2">Uncharacterized protein</fullName>
    </submittedName>
</protein>
<sequence>MMNFFNQRKNGGGEPSRSGSSSSKSGSRSPDSVERNRLSKGGDAKTEEGDDVHGDTDSNAHGPTTRNRWKVYVNQCEEKKKRVSAFVLGSTATRYFHSCKRRNDGEWFRRQQVVPDYVYF</sequence>
<accession>A0A0B1S278</accession>
<dbReference type="EMBL" id="KN610629">
    <property type="protein sequence ID" value="KHJ77572.1"/>
    <property type="molecule type" value="Genomic_DNA"/>
</dbReference>
<name>A0A0B1S278_OESDE</name>
<feature type="compositionally biased region" description="Basic and acidic residues" evidence="1">
    <location>
        <begin position="31"/>
        <end position="58"/>
    </location>
</feature>
<gene>
    <name evidence="2" type="ORF">OESDEN_22808</name>
</gene>
<evidence type="ECO:0000313" key="2">
    <source>
        <dbReference type="EMBL" id="KHJ77572.1"/>
    </source>
</evidence>
<evidence type="ECO:0000313" key="3">
    <source>
        <dbReference type="Proteomes" id="UP000053660"/>
    </source>
</evidence>
<feature type="compositionally biased region" description="Low complexity" evidence="1">
    <location>
        <begin position="15"/>
        <end position="30"/>
    </location>
</feature>
<reference evidence="2 3" key="1">
    <citation type="submission" date="2014-03" db="EMBL/GenBank/DDBJ databases">
        <title>Draft genome of the hookworm Oesophagostomum dentatum.</title>
        <authorList>
            <person name="Mitreva M."/>
        </authorList>
    </citation>
    <scope>NUCLEOTIDE SEQUENCE [LARGE SCALE GENOMIC DNA]</scope>
    <source>
        <strain evidence="2 3">OD-Hann</strain>
    </source>
</reference>
<feature type="region of interest" description="Disordered" evidence="1">
    <location>
        <begin position="1"/>
        <end position="68"/>
    </location>
</feature>
<organism evidence="2 3">
    <name type="scientific">Oesophagostomum dentatum</name>
    <name type="common">Nodular worm</name>
    <dbReference type="NCBI Taxonomy" id="61180"/>
    <lineage>
        <taxon>Eukaryota</taxon>
        <taxon>Metazoa</taxon>
        <taxon>Ecdysozoa</taxon>
        <taxon>Nematoda</taxon>
        <taxon>Chromadorea</taxon>
        <taxon>Rhabditida</taxon>
        <taxon>Rhabditina</taxon>
        <taxon>Rhabditomorpha</taxon>
        <taxon>Strongyloidea</taxon>
        <taxon>Strongylidae</taxon>
        <taxon>Oesophagostomum</taxon>
    </lineage>
</organism>
<proteinExistence type="predicted"/>